<evidence type="ECO:0000256" key="4">
    <source>
        <dbReference type="ARBA" id="ARBA00022618"/>
    </source>
</evidence>
<accession>A0A8J4UXW9</accession>
<organism evidence="17 18">
    <name type="scientific">Polysphondylium violaceum</name>
    <dbReference type="NCBI Taxonomy" id="133409"/>
    <lineage>
        <taxon>Eukaryota</taxon>
        <taxon>Amoebozoa</taxon>
        <taxon>Evosea</taxon>
        <taxon>Eumycetozoa</taxon>
        <taxon>Dictyostelia</taxon>
        <taxon>Dictyosteliales</taxon>
        <taxon>Dictyosteliaceae</taxon>
        <taxon>Polysphondylium</taxon>
    </lineage>
</organism>
<reference evidence="17" key="1">
    <citation type="submission" date="2020-01" db="EMBL/GenBank/DDBJ databases">
        <title>Development of genomics and gene disruption for Polysphondylium violaceum indicates a role for the polyketide synthase stlB in stalk morphogenesis.</title>
        <authorList>
            <person name="Narita B."/>
            <person name="Kawabe Y."/>
            <person name="Kin K."/>
            <person name="Saito T."/>
            <person name="Gibbs R."/>
            <person name="Kuspa A."/>
            <person name="Muzny D."/>
            <person name="Queller D."/>
            <person name="Richards S."/>
            <person name="Strassman J."/>
            <person name="Sucgang R."/>
            <person name="Worley K."/>
            <person name="Schaap P."/>
        </authorList>
    </citation>
    <scope>NUCLEOTIDE SEQUENCE</scope>
    <source>
        <strain evidence="17">QSvi11</strain>
    </source>
</reference>
<dbReference type="EC" id="2.5.1.7" evidence="11"/>
<dbReference type="InterPro" id="IPR005750">
    <property type="entry name" value="UDP_GlcNAc_COvinyl_MurA"/>
</dbReference>
<dbReference type="PANTHER" id="PTHR43783:SF1">
    <property type="entry name" value="UDP-N-ACETYLGLUCOSAMINE 1-CARBOXYVINYLTRANSFERASE"/>
    <property type="match status" value="1"/>
</dbReference>
<dbReference type="CDD" id="cd01555">
    <property type="entry name" value="UdpNAET"/>
    <property type="match status" value="1"/>
</dbReference>
<evidence type="ECO:0000256" key="15">
    <source>
        <dbReference type="ARBA" id="ARBA00047527"/>
    </source>
</evidence>
<comment type="pathway">
    <text evidence="2">Cell wall biogenesis; peptidoglycan biosynthesis.</text>
</comment>
<dbReference type="GO" id="GO:0008360">
    <property type="term" value="P:regulation of cell shape"/>
    <property type="evidence" value="ECO:0007669"/>
    <property type="project" value="UniProtKB-KW"/>
</dbReference>
<dbReference type="NCBIfam" id="TIGR01072">
    <property type="entry name" value="murA"/>
    <property type="match status" value="1"/>
</dbReference>
<dbReference type="GO" id="GO:0019277">
    <property type="term" value="P:UDP-N-acetylgalactosamine biosynthetic process"/>
    <property type="evidence" value="ECO:0007669"/>
    <property type="project" value="InterPro"/>
</dbReference>
<keyword evidence="9" id="KW-0961">Cell wall biogenesis/degradation</keyword>
<evidence type="ECO:0000256" key="5">
    <source>
        <dbReference type="ARBA" id="ARBA00022679"/>
    </source>
</evidence>
<keyword evidence="6" id="KW-0133">Cell shape</keyword>
<keyword evidence="4" id="KW-0132">Cell division</keyword>
<keyword evidence="7" id="KW-0573">Peptidoglycan synthesis</keyword>
<dbReference type="InterPro" id="IPR050068">
    <property type="entry name" value="MurA_subfamily"/>
</dbReference>
<evidence type="ECO:0000256" key="9">
    <source>
        <dbReference type="ARBA" id="ARBA00023316"/>
    </source>
</evidence>
<keyword evidence="5" id="KW-0808">Transferase</keyword>
<dbReference type="PANTHER" id="PTHR43783">
    <property type="entry name" value="UDP-N-ACETYLGLUCOSAMINE 1-CARBOXYVINYLTRANSFERASE"/>
    <property type="match status" value="1"/>
</dbReference>
<dbReference type="GO" id="GO:0051301">
    <property type="term" value="P:cell division"/>
    <property type="evidence" value="ECO:0007669"/>
    <property type="project" value="UniProtKB-KW"/>
</dbReference>
<evidence type="ECO:0000256" key="13">
    <source>
        <dbReference type="ARBA" id="ARBA00042443"/>
    </source>
</evidence>
<comment type="caution">
    <text evidence="17">The sequence shown here is derived from an EMBL/GenBank/DDBJ whole genome shotgun (WGS) entry which is preliminary data.</text>
</comment>
<dbReference type="Pfam" id="PF00275">
    <property type="entry name" value="EPSP_synthase"/>
    <property type="match status" value="1"/>
</dbReference>
<feature type="domain" description="Enolpyruvate transferase" evidence="16">
    <location>
        <begin position="7"/>
        <end position="421"/>
    </location>
</feature>
<comment type="catalytic activity">
    <reaction evidence="15">
        <text>phosphoenolpyruvate + UDP-N-acetyl-alpha-D-glucosamine = UDP-N-acetyl-3-O-(1-carboxyvinyl)-alpha-D-glucosamine + phosphate</text>
        <dbReference type="Rhea" id="RHEA:18681"/>
        <dbReference type="ChEBI" id="CHEBI:43474"/>
        <dbReference type="ChEBI" id="CHEBI:57705"/>
        <dbReference type="ChEBI" id="CHEBI:58702"/>
        <dbReference type="ChEBI" id="CHEBI:68483"/>
        <dbReference type="EC" id="2.5.1.7"/>
    </reaction>
</comment>
<protein>
    <recommendedName>
        <fullName evidence="12">UDP-N-acetylglucosamine 1-carboxyvinyltransferase</fullName>
        <ecNumber evidence="11">2.5.1.7</ecNumber>
    </recommendedName>
    <alternativeName>
        <fullName evidence="13">Enoylpyruvate transferase</fullName>
    </alternativeName>
    <alternativeName>
        <fullName evidence="14">UDP-N-acetylglucosamine enolpyruvyl transferase</fullName>
    </alternativeName>
</protein>
<dbReference type="GO" id="GO:0005737">
    <property type="term" value="C:cytoplasm"/>
    <property type="evidence" value="ECO:0007669"/>
    <property type="project" value="UniProtKB-SubCell"/>
</dbReference>
<evidence type="ECO:0000313" key="18">
    <source>
        <dbReference type="Proteomes" id="UP000695562"/>
    </source>
</evidence>
<dbReference type="Gene3D" id="3.65.10.10">
    <property type="entry name" value="Enolpyruvate transferase domain"/>
    <property type="match status" value="2"/>
</dbReference>
<evidence type="ECO:0000256" key="12">
    <source>
        <dbReference type="ARBA" id="ARBA00039754"/>
    </source>
</evidence>
<dbReference type="HAMAP" id="MF_00111">
    <property type="entry name" value="MurA"/>
    <property type="match status" value="1"/>
</dbReference>
<evidence type="ECO:0000256" key="11">
    <source>
        <dbReference type="ARBA" id="ARBA00039108"/>
    </source>
</evidence>
<dbReference type="AlphaFoldDB" id="A0A8J4UXW9"/>
<keyword evidence="18" id="KW-1185">Reference proteome</keyword>
<evidence type="ECO:0000256" key="6">
    <source>
        <dbReference type="ARBA" id="ARBA00022960"/>
    </source>
</evidence>
<evidence type="ECO:0000256" key="3">
    <source>
        <dbReference type="ARBA" id="ARBA00022490"/>
    </source>
</evidence>
<keyword evidence="8" id="KW-0131">Cell cycle</keyword>
<gene>
    <name evidence="17" type="ORF">CYY_007048</name>
</gene>
<evidence type="ECO:0000256" key="14">
    <source>
        <dbReference type="ARBA" id="ARBA00042842"/>
    </source>
</evidence>
<dbReference type="Proteomes" id="UP000695562">
    <property type="component" value="Unassembled WGS sequence"/>
</dbReference>
<name>A0A8J4UXW9_9MYCE</name>
<evidence type="ECO:0000259" key="16">
    <source>
        <dbReference type="Pfam" id="PF00275"/>
    </source>
</evidence>
<dbReference type="GO" id="GO:0071555">
    <property type="term" value="P:cell wall organization"/>
    <property type="evidence" value="ECO:0007669"/>
    <property type="project" value="UniProtKB-KW"/>
</dbReference>
<evidence type="ECO:0000256" key="8">
    <source>
        <dbReference type="ARBA" id="ARBA00023306"/>
    </source>
</evidence>
<keyword evidence="3" id="KW-0963">Cytoplasm</keyword>
<dbReference type="SUPFAM" id="SSF55205">
    <property type="entry name" value="EPT/RTPC-like"/>
    <property type="match status" value="1"/>
</dbReference>
<dbReference type="GO" id="GO:0008760">
    <property type="term" value="F:UDP-N-acetylglucosamine 1-carboxyvinyltransferase activity"/>
    <property type="evidence" value="ECO:0007669"/>
    <property type="project" value="UniProtKB-EC"/>
</dbReference>
<evidence type="ECO:0000256" key="7">
    <source>
        <dbReference type="ARBA" id="ARBA00022984"/>
    </source>
</evidence>
<dbReference type="EMBL" id="AJWJ01000355">
    <property type="protein sequence ID" value="KAF2071640.1"/>
    <property type="molecule type" value="Genomic_DNA"/>
</dbReference>
<proteinExistence type="inferred from homology"/>
<comment type="subcellular location">
    <subcellularLocation>
        <location evidence="1">Cytoplasm</location>
    </subcellularLocation>
</comment>
<evidence type="ECO:0000256" key="2">
    <source>
        <dbReference type="ARBA" id="ARBA00004752"/>
    </source>
</evidence>
<evidence type="ECO:0000256" key="10">
    <source>
        <dbReference type="ARBA" id="ARBA00038367"/>
    </source>
</evidence>
<evidence type="ECO:0000313" key="17">
    <source>
        <dbReference type="EMBL" id="KAF2071640.1"/>
    </source>
</evidence>
<dbReference type="InterPro" id="IPR036968">
    <property type="entry name" value="Enolpyruvate_Tfrase_sf"/>
</dbReference>
<sequence length="443" mass="48428">MEKLIIKGGKSLNGTVKVDGAKNSVLCLVAAALLGNDVYRFSNTPFLLDTFNTIKILQHLGVKIESDINDKTITIDSSGLDGWSIPFEYSCTLRASVLFMAPLLVRFGKVKIGYPGGCKIGKRPINYHVSALEAMGAVVTFSGDGVEDGIIEAHLTNDRFLAADVDLKSSVGASQQIIMAATMARGNTIIRNCAKDPEVVDMTNFLIKMGARISWRDETTLLIQGVEMLSSVGLLEHEIIPDRIETSTFMIAAAITRGNIFIENGVYHHNETTISHLKQMGVTIIQERKGIHVLGKSSSDTLSPLNVTTLAYPGFPTDIQQPMTIIQLMAQGKSVVKETLYENRFKHMDELKKMNAQFSVSSDGTELVIYGGNKLTGTQVVAQDLRGCSALVLAALISEGVTIVSNLEYLDRGYYQFHTKLCSLGADIQRINDSMHTIQCHHI</sequence>
<dbReference type="InterPro" id="IPR001986">
    <property type="entry name" value="Enolpyruvate_Tfrase_dom"/>
</dbReference>
<dbReference type="OrthoDB" id="7788545at2759"/>
<evidence type="ECO:0000256" key="1">
    <source>
        <dbReference type="ARBA" id="ARBA00004496"/>
    </source>
</evidence>
<dbReference type="InterPro" id="IPR013792">
    <property type="entry name" value="RNA3'P_cycl/enolpyr_Trfase_a/b"/>
</dbReference>
<dbReference type="NCBIfam" id="NF006873">
    <property type="entry name" value="PRK09369.1"/>
    <property type="match status" value="1"/>
</dbReference>
<comment type="similarity">
    <text evidence="10">Belongs to the EPSP synthase family. MurA subfamily.</text>
</comment>